<evidence type="ECO:0000313" key="3">
    <source>
        <dbReference type="Proteomes" id="UP000223033"/>
    </source>
</evidence>
<dbReference type="InterPro" id="IPR027434">
    <property type="entry name" value="Homing_endonucl"/>
</dbReference>
<accession>A0A223FZT2</accession>
<dbReference type="Pfam" id="PF00961">
    <property type="entry name" value="LAGLIDADG_1"/>
    <property type="match status" value="1"/>
</dbReference>
<keyword evidence="2" id="KW-0378">Hydrolase</keyword>
<proteinExistence type="predicted"/>
<evidence type="ECO:0000259" key="1">
    <source>
        <dbReference type="Pfam" id="PF00961"/>
    </source>
</evidence>
<feature type="domain" description="Homing endonuclease LAGLIDADG" evidence="1">
    <location>
        <begin position="29"/>
        <end position="112"/>
    </location>
</feature>
<protein>
    <submittedName>
        <fullName evidence="2">HNH endonuclease</fullName>
    </submittedName>
</protein>
<sequence>MAIKREPYYQDMVEEKLELEERLSLAYYAGLFDGEGCVSINKVKGYNGRKDSFQLRVSVSSTNREVLVRLHMKFGGTLLEKKSRPKAQPSWQWAMTSKMARDFLTLLQPYLIIKSEQARIGILFQGERDARHGKLAEDSLDKEFKHYESIRRLNARWGTEYYQGP</sequence>
<evidence type="ECO:0000313" key="2">
    <source>
        <dbReference type="EMBL" id="AST15256.1"/>
    </source>
</evidence>
<dbReference type="GO" id="GO:0004519">
    <property type="term" value="F:endonuclease activity"/>
    <property type="evidence" value="ECO:0007669"/>
    <property type="project" value="UniProtKB-KW"/>
</dbReference>
<keyword evidence="2" id="KW-0255">Endonuclease</keyword>
<dbReference type="InterPro" id="IPR004860">
    <property type="entry name" value="LAGLIDADG_dom"/>
</dbReference>
<dbReference type="EMBL" id="MF347639">
    <property type="protein sequence ID" value="AST15256.1"/>
    <property type="molecule type" value="Genomic_DNA"/>
</dbReference>
<gene>
    <name evidence="2" type="ORF">SEA_SAMISTI12_24</name>
</gene>
<reference evidence="2 3" key="1">
    <citation type="submission" date="2017-06" db="EMBL/GenBank/DDBJ databases">
        <authorList>
            <person name="Aguayo I.A."/>
            <person name="Aziz R.M."/>
            <person name="Espinoza L.A."/>
            <person name="Farooq A."/>
            <person name="Garcia C."/>
            <person name="Ibrahim S.M."/>
            <person name="Malik M.A."/>
            <person name="Martinez A."/>
            <person name="Xavier K.T."/>
            <person name="Yao A.B."/>
            <person name="Bhuiyan S."/>
            <person name="Donegan-Quick R.H."/>
            <person name="Allen M.S."/>
            <person name="Hughes L.E."/>
            <person name="Garlena R.A."/>
            <person name="Russell D.A."/>
            <person name="Pope W.H."/>
            <person name="Jacobs-Sera D."/>
            <person name="Hendrix R.W."/>
            <person name="Hatfull G.F."/>
        </authorList>
    </citation>
    <scope>NUCLEOTIDE SEQUENCE [LARGE SCALE GENOMIC DNA]</scope>
</reference>
<dbReference type="Proteomes" id="UP000223033">
    <property type="component" value="Segment"/>
</dbReference>
<dbReference type="OrthoDB" id="29030at10239"/>
<name>A0A223FZT2_9CAUD</name>
<keyword evidence="2" id="KW-0540">Nuclease</keyword>
<dbReference type="Gene3D" id="3.10.28.10">
    <property type="entry name" value="Homing endonucleases"/>
    <property type="match status" value="1"/>
</dbReference>
<organism evidence="2 3">
    <name type="scientific">Streptomyces phage Samisti12</name>
    <dbReference type="NCBI Taxonomy" id="2023995"/>
    <lineage>
        <taxon>Viruses</taxon>
        <taxon>Duplodnaviria</taxon>
        <taxon>Heunggongvirae</taxon>
        <taxon>Uroviricota</taxon>
        <taxon>Caudoviricetes</taxon>
        <taxon>Stanwilliamsviridae</taxon>
        <taxon>Boydwoodruffvirinae</taxon>
        <taxon>Samistivirus</taxon>
        <taxon>Samistivirus samisti12</taxon>
    </lineage>
</organism>
<keyword evidence="3" id="KW-1185">Reference proteome</keyword>
<dbReference type="SUPFAM" id="SSF55608">
    <property type="entry name" value="Homing endonucleases"/>
    <property type="match status" value="1"/>
</dbReference>